<reference evidence="8" key="1">
    <citation type="journal article" date="2019" name="Int. J. Syst. Evol. Microbiol.">
        <title>The Global Catalogue of Microorganisms (GCM) 10K type strain sequencing project: providing services to taxonomists for standard genome sequencing and annotation.</title>
        <authorList>
            <consortium name="The Broad Institute Genomics Platform"/>
            <consortium name="The Broad Institute Genome Sequencing Center for Infectious Disease"/>
            <person name="Wu L."/>
            <person name="Ma J."/>
        </authorList>
    </citation>
    <scope>NUCLEOTIDE SEQUENCE [LARGE SCALE GENOMIC DNA]</scope>
    <source>
        <strain evidence="8">CAIM 431</strain>
    </source>
</reference>
<keyword evidence="6" id="KW-1133">Transmembrane helix</keyword>
<feature type="region of interest" description="Disordered" evidence="5">
    <location>
        <begin position="277"/>
        <end position="302"/>
    </location>
</feature>
<protein>
    <submittedName>
        <fullName evidence="7">Tetratricopeptide repeat protein</fullName>
    </submittedName>
</protein>
<dbReference type="InterPro" id="IPR011990">
    <property type="entry name" value="TPR-like_helical_dom_sf"/>
</dbReference>
<comment type="caution">
    <text evidence="7">The sequence shown here is derived from an EMBL/GenBank/DDBJ whole genome shotgun (WGS) entry which is preliminary data.</text>
</comment>
<dbReference type="PROSITE" id="PS50005">
    <property type="entry name" value="TPR"/>
    <property type="match status" value="3"/>
</dbReference>
<keyword evidence="1" id="KW-0677">Repeat</keyword>
<gene>
    <name evidence="7" type="ORF">ACFSCS_15285</name>
</gene>
<dbReference type="EMBL" id="JBHUFZ010000036">
    <property type="protein sequence ID" value="MFD1891534.1"/>
    <property type="molecule type" value="Genomic_DNA"/>
</dbReference>
<sequence>MSTTNPSGSQGNELERLEAFLAGAPEELKPWAEQQLARARKAAAAQGAATEADPEAEAVAEDFDLLGLDDDEAVTPTGSTKARPVAVRTQRKGLKPLMLAGLSALVVFGGYTIYAQGKNPDATTPNAANPASAASVQVSTPKPVDPQMVASLEKKVKDNPKDTLSMKALGEIYSQAAQYDKAATWQERITTVDPKDVDAFLALGVAQFNQANLDEAEKAWTQATKLAPKRATIWYNLGFLYLSKNQISKAQDAWQKVVEIDPDSDLAKTVSSHLKAMASAKPSASGTPAASAVPSPSASQSR</sequence>
<dbReference type="SUPFAM" id="SSF48452">
    <property type="entry name" value="TPR-like"/>
    <property type="match status" value="1"/>
</dbReference>
<dbReference type="Proteomes" id="UP001597326">
    <property type="component" value="Unassembled WGS sequence"/>
</dbReference>
<feature type="repeat" description="TPR" evidence="4">
    <location>
        <begin position="197"/>
        <end position="230"/>
    </location>
</feature>
<name>A0ABW4RZQ3_9ACTN</name>
<keyword evidence="6" id="KW-0472">Membrane</keyword>
<feature type="repeat" description="TPR" evidence="4">
    <location>
        <begin position="231"/>
        <end position="264"/>
    </location>
</feature>
<evidence type="ECO:0000256" key="1">
    <source>
        <dbReference type="ARBA" id="ARBA00022737"/>
    </source>
</evidence>
<dbReference type="PROSITE" id="PS50293">
    <property type="entry name" value="TPR_REGION"/>
    <property type="match status" value="1"/>
</dbReference>
<dbReference type="InterPro" id="IPR019734">
    <property type="entry name" value="TPR_rpt"/>
</dbReference>
<keyword evidence="3" id="KW-0793">Thylakoid</keyword>
<dbReference type="RefSeq" id="WP_343876016.1">
    <property type="nucleotide sequence ID" value="NZ_BAAAIX010000037.1"/>
</dbReference>
<dbReference type="Pfam" id="PF13181">
    <property type="entry name" value="TPR_8"/>
    <property type="match status" value="2"/>
</dbReference>
<evidence type="ECO:0000256" key="2">
    <source>
        <dbReference type="ARBA" id="ARBA00022803"/>
    </source>
</evidence>
<keyword evidence="8" id="KW-1185">Reference proteome</keyword>
<organism evidence="7 8">
    <name type="scientific">Luteococcus peritonei</name>
    <dbReference type="NCBI Taxonomy" id="88874"/>
    <lineage>
        <taxon>Bacteria</taxon>
        <taxon>Bacillati</taxon>
        <taxon>Actinomycetota</taxon>
        <taxon>Actinomycetes</taxon>
        <taxon>Propionibacteriales</taxon>
        <taxon>Propionibacteriaceae</taxon>
        <taxon>Luteococcus</taxon>
    </lineage>
</organism>
<dbReference type="Pfam" id="PF00515">
    <property type="entry name" value="TPR_1"/>
    <property type="match status" value="1"/>
</dbReference>
<dbReference type="SMART" id="SM00028">
    <property type="entry name" value="TPR"/>
    <property type="match status" value="3"/>
</dbReference>
<dbReference type="InterPro" id="IPR051685">
    <property type="entry name" value="Ycf3/AcsC/BcsC/TPR_MFPF"/>
</dbReference>
<dbReference type="Gene3D" id="1.25.40.10">
    <property type="entry name" value="Tetratricopeptide repeat domain"/>
    <property type="match status" value="1"/>
</dbReference>
<evidence type="ECO:0000313" key="7">
    <source>
        <dbReference type="EMBL" id="MFD1891534.1"/>
    </source>
</evidence>
<evidence type="ECO:0000256" key="6">
    <source>
        <dbReference type="SAM" id="Phobius"/>
    </source>
</evidence>
<evidence type="ECO:0000256" key="4">
    <source>
        <dbReference type="PROSITE-ProRule" id="PRU00339"/>
    </source>
</evidence>
<proteinExistence type="predicted"/>
<evidence type="ECO:0000313" key="8">
    <source>
        <dbReference type="Proteomes" id="UP001597326"/>
    </source>
</evidence>
<dbReference type="PANTHER" id="PTHR44943:SF9">
    <property type="entry name" value="TPR-REPEAT-CONTAINING PROTEIN"/>
    <property type="match status" value="1"/>
</dbReference>
<accession>A0ABW4RZQ3</accession>
<keyword evidence="6" id="KW-0812">Transmembrane</keyword>
<evidence type="ECO:0000256" key="5">
    <source>
        <dbReference type="SAM" id="MobiDB-lite"/>
    </source>
</evidence>
<dbReference type="PANTHER" id="PTHR44943">
    <property type="entry name" value="CELLULOSE SYNTHASE OPERON PROTEIN C"/>
    <property type="match status" value="1"/>
</dbReference>
<feature type="transmembrane region" description="Helical" evidence="6">
    <location>
        <begin position="97"/>
        <end position="114"/>
    </location>
</feature>
<feature type="repeat" description="TPR" evidence="4">
    <location>
        <begin position="163"/>
        <end position="196"/>
    </location>
</feature>
<feature type="compositionally biased region" description="Low complexity" evidence="5">
    <location>
        <begin position="278"/>
        <end position="302"/>
    </location>
</feature>
<keyword evidence="2 4" id="KW-0802">TPR repeat</keyword>
<evidence type="ECO:0000256" key="3">
    <source>
        <dbReference type="ARBA" id="ARBA00023078"/>
    </source>
</evidence>